<dbReference type="Pfam" id="PF01263">
    <property type="entry name" value="Aldose_epim"/>
    <property type="match status" value="1"/>
</dbReference>
<evidence type="ECO:0000313" key="6">
    <source>
        <dbReference type="EMBL" id="KAK6116552.1"/>
    </source>
</evidence>
<dbReference type="InterPro" id="IPR011013">
    <property type="entry name" value="Gal_mutarotase_sf_dom"/>
</dbReference>
<dbReference type="SUPFAM" id="SSF74650">
    <property type="entry name" value="Galactose mutarotase-like"/>
    <property type="match status" value="1"/>
</dbReference>
<organism evidence="6 7">
    <name type="scientific">Rehmannia glutinosa</name>
    <name type="common">Chinese foxglove</name>
    <dbReference type="NCBI Taxonomy" id="99300"/>
    <lineage>
        <taxon>Eukaryota</taxon>
        <taxon>Viridiplantae</taxon>
        <taxon>Streptophyta</taxon>
        <taxon>Embryophyta</taxon>
        <taxon>Tracheophyta</taxon>
        <taxon>Spermatophyta</taxon>
        <taxon>Magnoliopsida</taxon>
        <taxon>eudicotyledons</taxon>
        <taxon>Gunneridae</taxon>
        <taxon>Pentapetalae</taxon>
        <taxon>asterids</taxon>
        <taxon>lamiids</taxon>
        <taxon>Lamiales</taxon>
        <taxon>Orobanchaceae</taxon>
        <taxon>Rehmannieae</taxon>
        <taxon>Rehmannia</taxon>
    </lineage>
</organism>
<name>A0ABR0U2D7_REHGL</name>
<keyword evidence="4 5" id="KW-0413">Isomerase</keyword>
<comment type="catalytic activity">
    <reaction evidence="1">
        <text>alpha-D-glucose 6-phosphate = beta-D-glucose 6-phosphate</text>
        <dbReference type="Rhea" id="RHEA:16249"/>
        <dbReference type="ChEBI" id="CHEBI:58225"/>
        <dbReference type="ChEBI" id="CHEBI:58247"/>
        <dbReference type="EC" id="5.1.3.15"/>
    </reaction>
</comment>
<gene>
    <name evidence="6" type="ORF">DH2020_049658</name>
</gene>
<evidence type="ECO:0000256" key="5">
    <source>
        <dbReference type="PIRNR" id="PIRNR016020"/>
    </source>
</evidence>
<comment type="similarity">
    <text evidence="2 5">Belongs to the glucose-6-phosphate 1-epimerase family.</text>
</comment>
<reference evidence="6 7" key="1">
    <citation type="journal article" date="2021" name="Comput. Struct. Biotechnol. J.">
        <title>De novo genome assembly of the potent medicinal plant Rehmannia glutinosa using nanopore technology.</title>
        <authorList>
            <person name="Ma L."/>
            <person name="Dong C."/>
            <person name="Song C."/>
            <person name="Wang X."/>
            <person name="Zheng X."/>
            <person name="Niu Y."/>
            <person name="Chen S."/>
            <person name="Feng W."/>
        </authorList>
    </citation>
    <scope>NUCLEOTIDE SEQUENCE [LARGE SCALE GENOMIC DNA]</scope>
    <source>
        <strain evidence="6">DH-2019</strain>
    </source>
</reference>
<sequence length="304" mass="33965">MPLDVVNDQNGLQRVILSEPGGSSVEVLLHGGQVVSWKNERGEELVFVSSKNAVRSLPTAMLGGICVCFPQAGSLGPFQQHEYAQHRLWSLESGRPPTGSQSSVDLLLESSDKDSKMWPFRFETRLSIFVSRGKLTLMPSVRNTSNKSISFRFAIRNYLLVSDISEVRVEGLETLDYMDNAMHKRRFTEQADALTFDGQVNRTYLNTPPKIAIIDHGKKRTFVLRKQGLPDAVVWNPWDKPSKNVAYIGDDYKTMVSVDSAVLEKPIVLKPFQVWTGFQEIVNVSSSYCSGQLDPKKVVQGING</sequence>
<dbReference type="InterPro" id="IPR008183">
    <property type="entry name" value="Aldose_1/G6P_1-epimerase"/>
</dbReference>
<evidence type="ECO:0000313" key="7">
    <source>
        <dbReference type="Proteomes" id="UP001318860"/>
    </source>
</evidence>
<dbReference type="PANTHER" id="PTHR11122">
    <property type="entry name" value="APOSPORY-ASSOCIATED PROTEIN C-RELATED"/>
    <property type="match status" value="1"/>
</dbReference>
<dbReference type="InterPro" id="IPR025532">
    <property type="entry name" value="G6P_1-epimerase"/>
</dbReference>
<proteinExistence type="inferred from homology"/>
<dbReference type="EMBL" id="JABTTQ020003489">
    <property type="protein sequence ID" value="KAK6116552.1"/>
    <property type="molecule type" value="Genomic_DNA"/>
</dbReference>
<keyword evidence="7" id="KW-1185">Reference proteome</keyword>
<evidence type="ECO:0000256" key="1">
    <source>
        <dbReference type="ARBA" id="ARBA00001096"/>
    </source>
</evidence>
<dbReference type="PIRSF" id="PIRSF016020">
    <property type="entry name" value="PHexose_mutarotase"/>
    <property type="match status" value="1"/>
</dbReference>
<dbReference type="EC" id="5.1.3.15" evidence="3 5"/>
<evidence type="ECO:0000256" key="3">
    <source>
        <dbReference type="ARBA" id="ARBA00012083"/>
    </source>
</evidence>
<dbReference type="PANTHER" id="PTHR11122:SF33">
    <property type="entry name" value="GLUCOSE-6-PHOSPHATE 1-EPIMERASE"/>
    <property type="match status" value="1"/>
</dbReference>
<evidence type="ECO:0000256" key="4">
    <source>
        <dbReference type="ARBA" id="ARBA00023235"/>
    </source>
</evidence>
<protein>
    <recommendedName>
        <fullName evidence="3 5">glucose-6-phosphate 1-epimerase</fullName>
        <ecNumber evidence="3 5">5.1.3.15</ecNumber>
    </recommendedName>
</protein>
<comment type="caution">
    <text evidence="6">The sequence shown here is derived from an EMBL/GenBank/DDBJ whole genome shotgun (WGS) entry which is preliminary data.</text>
</comment>
<dbReference type="Proteomes" id="UP001318860">
    <property type="component" value="Unassembled WGS sequence"/>
</dbReference>
<dbReference type="CDD" id="cd09020">
    <property type="entry name" value="D-hex-6-P-epi_like"/>
    <property type="match status" value="1"/>
</dbReference>
<evidence type="ECO:0000256" key="2">
    <source>
        <dbReference type="ARBA" id="ARBA00005866"/>
    </source>
</evidence>
<dbReference type="InterPro" id="IPR014718">
    <property type="entry name" value="GH-type_carb-bd"/>
</dbReference>
<dbReference type="Gene3D" id="2.70.98.10">
    <property type="match status" value="1"/>
</dbReference>
<accession>A0ABR0U2D7</accession>